<proteinExistence type="predicted"/>
<name>A0ACB8Z290_ARCLA</name>
<evidence type="ECO:0000313" key="1">
    <source>
        <dbReference type="EMBL" id="KAI3692092.1"/>
    </source>
</evidence>
<gene>
    <name evidence="1" type="ORF">L6452_31901</name>
</gene>
<evidence type="ECO:0000313" key="2">
    <source>
        <dbReference type="Proteomes" id="UP001055879"/>
    </source>
</evidence>
<comment type="caution">
    <text evidence="1">The sequence shown here is derived from an EMBL/GenBank/DDBJ whole genome shotgun (WGS) entry which is preliminary data.</text>
</comment>
<accession>A0ACB8Z290</accession>
<keyword evidence="2" id="KW-1185">Reference proteome</keyword>
<dbReference type="EMBL" id="CM042057">
    <property type="protein sequence ID" value="KAI3692092.1"/>
    <property type="molecule type" value="Genomic_DNA"/>
</dbReference>
<organism evidence="1 2">
    <name type="scientific">Arctium lappa</name>
    <name type="common">Greater burdock</name>
    <name type="synonym">Lappa major</name>
    <dbReference type="NCBI Taxonomy" id="4217"/>
    <lineage>
        <taxon>Eukaryota</taxon>
        <taxon>Viridiplantae</taxon>
        <taxon>Streptophyta</taxon>
        <taxon>Embryophyta</taxon>
        <taxon>Tracheophyta</taxon>
        <taxon>Spermatophyta</taxon>
        <taxon>Magnoliopsida</taxon>
        <taxon>eudicotyledons</taxon>
        <taxon>Gunneridae</taxon>
        <taxon>Pentapetalae</taxon>
        <taxon>asterids</taxon>
        <taxon>campanulids</taxon>
        <taxon>Asterales</taxon>
        <taxon>Asteraceae</taxon>
        <taxon>Carduoideae</taxon>
        <taxon>Cardueae</taxon>
        <taxon>Arctiinae</taxon>
        <taxon>Arctium</taxon>
    </lineage>
</organism>
<sequence length="161" mass="17855">MGVTTFSDDFTSRIPAGRLFNALILDAHNLFPKIPPLGIKSIDTTEGNGGPGSISQINFVQDGEVKYVKHRVDALDKENMVYAYTLIEGGEVSTEKIESISYEMKFESDPNGGCIGKKTSKYDIKEGFEIKEEEFKEHNEKAFGVFKAIEAFLSENPSAYV</sequence>
<protein>
    <submittedName>
        <fullName evidence="1">Uncharacterized protein</fullName>
    </submittedName>
</protein>
<reference evidence="2" key="1">
    <citation type="journal article" date="2022" name="Mol. Ecol. Resour.">
        <title>The genomes of chicory, endive, great burdock and yacon provide insights into Asteraceae palaeo-polyploidization history and plant inulin production.</title>
        <authorList>
            <person name="Fan W."/>
            <person name="Wang S."/>
            <person name="Wang H."/>
            <person name="Wang A."/>
            <person name="Jiang F."/>
            <person name="Liu H."/>
            <person name="Zhao H."/>
            <person name="Xu D."/>
            <person name="Zhang Y."/>
        </authorList>
    </citation>
    <scope>NUCLEOTIDE SEQUENCE [LARGE SCALE GENOMIC DNA]</scope>
    <source>
        <strain evidence="2">cv. Niubang</strain>
    </source>
</reference>
<reference evidence="1 2" key="2">
    <citation type="journal article" date="2022" name="Mol. Ecol. Resour.">
        <title>The genomes of chicory, endive, great burdock and yacon provide insights into Asteraceae paleo-polyploidization history and plant inulin production.</title>
        <authorList>
            <person name="Fan W."/>
            <person name="Wang S."/>
            <person name="Wang H."/>
            <person name="Wang A."/>
            <person name="Jiang F."/>
            <person name="Liu H."/>
            <person name="Zhao H."/>
            <person name="Xu D."/>
            <person name="Zhang Y."/>
        </authorList>
    </citation>
    <scope>NUCLEOTIDE SEQUENCE [LARGE SCALE GENOMIC DNA]</scope>
    <source>
        <strain evidence="2">cv. Niubang</strain>
    </source>
</reference>
<dbReference type="Proteomes" id="UP001055879">
    <property type="component" value="Linkage Group LG11"/>
</dbReference>